<dbReference type="AlphaFoldDB" id="A0A4Q7KKE9"/>
<reference evidence="1 2" key="1">
    <citation type="submission" date="2019-02" db="EMBL/GenBank/DDBJ databases">
        <title>Genomic Encyclopedia of Type Strains, Phase IV (KMG-IV): sequencing the most valuable type-strain genomes for metagenomic binning, comparative biology and taxonomic classification.</title>
        <authorList>
            <person name="Goeker M."/>
        </authorList>
    </citation>
    <scope>NUCLEOTIDE SEQUENCE [LARGE SCALE GENOMIC DNA]</scope>
    <source>
        <strain evidence="1 2">DSM 101727</strain>
    </source>
</reference>
<sequence>MTDPVRTRLRTLHVGDRSFAWTAEIAHLPAPGRERCVRVRVWADKNGCRLDAGLLSTAGAGPWGSATDVSHPTPADIRLIVEHASRIGWPADRRGGVFTLTEENSAELRLEQFVVTDPR</sequence>
<name>A0A4Q7KKE9_9PSEU</name>
<comment type="caution">
    <text evidence="1">The sequence shown here is derived from an EMBL/GenBank/DDBJ whole genome shotgun (WGS) entry which is preliminary data.</text>
</comment>
<dbReference type="EMBL" id="SGWQ01000006">
    <property type="protein sequence ID" value="RZS37098.1"/>
    <property type="molecule type" value="Genomic_DNA"/>
</dbReference>
<evidence type="ECO:0000313" key="1">
    <source>
        <dbReference type="EMBL" id="RZS37098.1"/>
    </source>
</evidence>
<keyword evidence="2" id="KW-1185">Reference proteome</keyword>
<accession>A0A4Q7KKE9</accession>
<evidence type="ECO:0000313" key="2">
    <source>
        <dbReference type="Proteomes" id="UP000294257"/>
    </source>
</evidence>
<organism evidence="1 2">
    <name type="scientific">Herbihabitans rhizosphaerae</name>
    <dbReference type="NCBI Taxonomy" id="1872711"/>
    <lineage>
        <taxon>Bacteria</taxon>
        <taxon>Bacillati</taxon>
        <taxon>Actinomycetota</taxon>
        <taxon>Actinomycetes</taxon>
        <taxon>Pseudonocardiales</taxon>
        <taxon>Pseudonocardiaceae</taxon>
        <taxon>Herbihabitans</taxon>
    </lineage>
</organism>
<protein>
    <submittedName>
        <fullName evidence="1">Uncharacterized protein</fullName>
    </submittedName>
</protein>
<proteinExistence type="predicted"/>
<dbReference type="Proteomes" id="UP000294257">
    <property type="component" value="Unassembled WGS sequence"/>
</dbReference>
<gene>
    <name evidence="1" type="ORF">EV193_106336</name>
</gene>